<dbReference type="STRING" id="545696.HOLDEFILI_02142"/>
<organism evidence="1 2">
    <name type="scientific">Holdemania filiformis DSM 12042</name>
    <dbReference type="NCBI Taxonomy" id="545696"/>
    <lineage>
        <taxon>Bacteria</taxon>
        <taxon>Bacillati</taxon>
        <taxon>Bacillota</taxon>
        <taxon>Erysipelotrichia</taxon>
        <taxon>Erysipelotrichales</taxon>
        <taxon>Erysipelotrichaceae</taxon>
        <taxon>Holdemania</taxon>
    </lineage>
</organism>
<proteinExistence type="predicted"/>
<dbReference type="Proteomes" id="UP000005950">
    <property type="component" value="Unassembled WGS sequence"/>
</dbReference>
<accession>B9Y8J5</accession>
<reference evidence="1 2" key="2">
    <citation type="submission" date="2009-02" db="EMBL/GenBank/DDBJ databases">
        <title>Draft genome sequence of Holdemania filiformis DSM 12042.</title>
        <authorList>
            <person name="Sudarsanam P."/>
            <person name="Ley R."/>
            <person name="Guruge J."/>
            <person name="Turnbaugh P.J."/>
            <person name="Mahowald M."/>
            <person name="Liep D."/>
            <person name="Gordon J."/>
        </authorList>
    </citation>
    <scope>NUCLEOTIDE SEQUENCE [LARGE SCALE GENOMIC DNA]</scope>
    <source>
        <strain evidence="1 2">DSM 12042</strain>
    </source>
</reference>
<dbReference type="EMBL" id="ACCF01000127">
    <property type="protein sequence ID" value="EEF67683.1"/>
    <property type="molecule type" value="Genomic_DNA"/>
</dbReference>
<sequence>MFFLPISHKPLKVYLRNHCIINIIIYQYKFCNLLTINVTFSQLVLF</sequence>
<name>B9Y8J5_9FIRM</name>
<dbReference type="HOGENOM" id="CLU_3184586_0_0_9"/>
<protein>
    <submittedName>
        <fullName evidence="1">Uncharacterized protein</fullName>
    </submittedName>
</protein>
<comment type="caution">
    <text evidence="1">The sequence shown here is derived from an EMBL/GenBank/DDBJ whole genome shotgun (WGS) entry which is preliminary data.</text>
</comment>
<reference evidence="1 2" key="1">
    <citation type="submission" date="2008-12" db="EMBL/GenBank/DDBJ databases">
        <authorList>
            <person name="Fulton L."/>
            <person name="Clifton S."/>
            <person name="Fulton B."/>
            <person name="Xu J."/>
            <person name="Minx P."/>
            <person name="Pepin K.H."/>
            <person name="Johnson M."/>
            <person name="Bhonagiri V."/>
            <person name="Nash W.E."/>
            <person name="Mardis E.R."/>
            <person name="Wilson R.K."/>
        </authorList>
    </citation>
    <scope>NUCLEOTIDE SEQUENCE [LARGE SCALE GENOMIC DNA]</scope>
    <source>
        <strain evidence="1 2">DSM 12042</strain>
    </source>
</reference>
<dbReference type="AlphaFoldDB" id="B9Y8J5"/>
<gene>
    <name evidence="1" type="ORF">HOLDEFILI_02142</name>
</gene>
<evidence type="ECO:0000313" key="2">
    <source>
        <dbReference type="Proteomes" id="UP000005950"/>
    </source>
</evidence>
<evidence type="ECO:0000313" key="1">
    <source>
        <dbReference type="EMBL" id="EEF67683.1"/>
    </source>
</evidence>